<dbReference type="GO" id="GO:0045252">
    <property type="term" value="C:oxoglutarate dehydrogenase complex"/>
    <property type="evidence" value="ECO:0007669"/>
    <property type="project" value="TreeGrafter"/>
</dbReference>
<reference evidence="8 9" key="2">
    <citation type="submission" date="2018-03" db="EMBL/GenBank/DDBJ databases">
        <authorList>
            <person name="Keele B.F."/>
        </authorList>
    </citation>
    <scope>NUCLEOTIDE SEQUENCE [LARGE SCALE GENOMIC DNA]</scope>
    <source>
        <strain evidence="8 9">D13</strain>
    </source>
</reference>
<dbReference type="AlphaFoldDB" id="A0A2P1PM61"/>
<dbReference type="GO" id="GO:0004591">
    <property type="term" value="F:oxoglutarate dehydrogenase (succinyl-transferring) activity"/>
    <property type="evidence" value="ECO:0007669"/>
    <property type="project" value="UniProtKB-EC"/>
</dbReference>
<dbReference type="GO" id="GO:0030976">
    <property type="term" value="F:thiamine pyrophosphate binding"/>
    <property type="evidence" value="ECO:0007669"/>
    <property type="project" value="InterPro"/>
</dbReference>
<dbReference type="PANTHER" id="PTHR23152:SF4">
    <property type="entry name" value="2-OXOADIPATE DEHYDROGENASE COMPLEX COMPONENT E1"/>
    <property type="match status" value="1"/>
</dbReference>
<evidence type="ECO:0000256" key="3">
    <source>
        <dbReference type="ARBA" id="ARBA00006936"/>
    </source>
</evidence>
<keyword evidence="5 8" id="KW-0560">Oxidoreductase</keyword>
<dbReference type="CDD" id="cd02016">
    <property type="entry name" value="TPP_E1_OGDC_like"/>
    <property type="match status" value="1"/>
</dbReference>
<dbReference type="OrthoDB" id="9759785at2"/>
<dbReference type="Pfam" id="PF16870">
    <property type="entry name" value="OxoGdeHyase_C"/>
    <property type="match status" value="1"/>
</dbReference>
<dbReference type="InterPro" id="IPR005475">
    <property type="entry name" value="Transketolase-like_Pyr-bd"/>
</dbReference>
<dbReference type="InterPro" id="IPR001017">
    <property type="entry name" value="DH_E1"/>
</dbReference>
<gene>
    <name evidence="8" type="primary">sucA</name>
    <name evidence="8" type="ORF">C7S18_01385</name>
</gene>
<dbReference type="Proteomes" id="UP000241074">
    <property type="component" value="Chromosome"/>
</dbReference>
<name>A0A2P1PM61_9GAMM</name>
<sequence>MSLLLQFRGSSELGTGNQAYVDGLYESWLADPNSVSAEWQRYFEAQGTRSDRAHGPVIDTYAAQAKLPAVRYLSAPQNNDYADRQGKVQRLANAYRSRGHLRANLDPLGLMPKLPAPDLDLAFHGLNDADLATEFSTSSLLEPGARGKLKDILGKLQATYTQTIGAEFMHIDDTEQRLWIQDKLERAAGQFGFSADKKKRVLDRLTAAEGLERFLHTKYVGQKRFSLEGGDALIPMMDALVQHGGRGGVKEIVIGMAHRGRLNVLVNVLGKSPTVLFAEFEGKAKDEAYDPAHSGDVKYHMGYSADVRSEGGPVHLALAFNPSHLEIVDPVVAGSVRARQTRRLDETGDQVMPVLIHGDSAFAGQGVIMELFNMSQARGFKVGGTVHLVVNNQVGFTTSRPDDTRSTYYCTDVAKMVNCPVFHVNGDDPEACVFVSELAFEYRQRFKRDVVIDLVCYRRHGHNEADEPAATQPLMYQNIRARKTTRELYADALSGAGVLPVDAAKALVDAYRRGLDEGQAMSELTQADPNLPIIDWHRHLDATMAQTVTTGLPVAKLQALSAKINTLPAGASLHPRVAKVYEDRLKMQAGELRMDWGYAETLAYATLVEEGYKLRLVGQDAGRGTFFHRHAVTHDQKTGEARLQLADLGAHPGAVEVIDSVLSEEAVMAFEYGFATTDPNTMVIWEGQFGDFANGAQVVIDQFISSGESKWGRLCGLALFLPHGYEGQGPEHSSARLERFLQLCAVNNMQVVTPTTPAQMFHMLRRQMLRDVRKPLVVMTPKSMLRHRLSTSTLQDLEQGSFQILIPDSFAKDAAAVTRVVVCAGKVYYDLLEDAEKRALTNVAIVRVEQLYPFPRAELKAELARFPNAKEVIWCQEEPMNQGAWYQIGHHLNASISAQHRLHYAGRARSAAPACGKLATHVVEQAALLEQALVAKQNGGHAPE</sequence>
<dbReference type="InterPro" id="IPR032106">
    <property type="entry name" value="2-oxogl_dehyd_N"/>
</dbReference>
<dbReference type="RefSeq" id="WP_106889860.1">
    <property type="nucleotide sequence ID" value="NZ_CP027860.1"/>
</dbReference>
<protein>
    <recommendedName>
        <fullName evidence="4">oxoglutarate dehydrogenase (succinyl-transferring)</fullName>
        <ecNumber evidence="4">1.2.4.2</ecNumber>
    </recommendedName>
</protein>
<dbReference type="NCBIfam" id="TIGR00239">
    <property type="entry name" value="2oxo_dh_E1"/>
    <property type="match status" value="1"/>
</dbReference>
<dbReference type="GO" id="GO:0005829">
    <property type="term" value="C:cytosol"/>
    <property type="evidence" value="ECO:0007669"/>
    <property type="project" value="TreeGrafter"/>
</dbReference>
<evidence type="ECO:0000256" key="1">
    <source>
        <dbReference type="ARBA" id="ARBA00001964"/>
    </source>
</evidence>
<dbReference type="Pfam" id="PF02779">
    <property type="entry name" value="Transket_pyr"/>
    <property type="match status" value="1"/>
</dbReference>
<dbReference type="Gene3D" id="3.40.50.11610">
    <property type="entry name" value="Multifunctional 2-oxoglutarate metabolism enzyme, C-terminal domain"/>
    <property type="match status" value="1"/>
</dbReference>
<dbReference type="Gene3D" id="3.40.50.970">
    <property type="match status" value="1"/>
</dbReference>
<dbReference type="InterPro" id="IPR031717">
    <property type="entry name" value="ODO-1/KGD_C"/>
</dbReference>
<dbReference type="EMBL" id="CP027860">
    <property type="protein sequence ID" value="AVP95931.1"/>
    <property type="molecule type" value="Genomic_DNA"/>
</dbReference>
<dbReference type="GO" id="GO:0006099">
    <property type="term" value="P:tricarboxylic acid cycle"/>
    <property type="evidence" value="ECO:0007669"/>
    <property type="project" value="TreeGrafter"/>
</dbReference>
<keyword evidence="6" id="KW-0786">Thiamine pyrophosphate</keyword>
<dbReference type="InterPro" id="IPR029061">
    <property type="entry name" value="THDP-binding"/>
</dbReference>
<comment type="cofactor">
    <cofactor evidence="1">
        <name>thiamine diphosphate</name>
        <dbReference type="ChEBI" id="CHEBI:58937"/>
    </cofactor>
</comment>
<dbReference type="Gene3D" id="1.10.287.1150">
    <property type="entry name" value="TPP helical domain"/>
    <property type="match status" value="1"/>
</dbReference>
<accession>A0A2P1PM61</accession>
<dbReference type="PANTHER" id="PTHR23152">
    <property type="entry name" value="2-OXOGLUTARATE DEHYDROGENASE"/>
    <property type="match status" value="1"/>
</dbReference>
<comment type="similarity">
    <text evidence="3">Belongs to the alpha-ketoglutarate dehydrogenase family.</text>
</comment>
<evidence type="ECO:0000313" key="8">
    <source>
        <dbReference type="EMBL" id="AVP95931.1"/>
    </source>
</evidence>
<dbReference type="PIRSF" id="PIRSF000157">
    <property type="entry name" value="Oxoglu_dh_E1"/>
    <property type="match status" value="1"/>
</dbReference>
<organism evidence="8 9">
    <name type="scientific">Ahniella affigens</name>
    <dbReference type="NCBI Taxonomy" id="2021234"/>
    <lineage>
        <taxon>Bacteria</taxon>
        <taxon>Pseudomonadati</taxon>
        <taxon>Pseudomonadota</taxon>
        <taxon>Gammaproteobacteria</taxon>
        <taxon>Lysobacterales</taxon>
        <taxon>Rhodanobacteraceae</taxon>
        <taxon>Ahniella</taxon>
    </lineage>
</organism>
<dbReference type="NCBIfam" id="NF008907">
    <property type="entry name" value="PRK12270.1"/>
    <property type="match status" value="1"/>
</dbReference>
<evidence type="ECO:0000256" key="5">
    <source>
        <dbReference type="ARBA" id="ARBA00023002"/>
    </source>
</evidence>
<reference evidence="8 9" key="1">
    <citation type="submission" date="2018-03" db="EMBL/GenBank/DDBJ databases">
        <title>Ahniella affigens gen. nov., sp. nov., a gammaproteobacterium isolated from sandy soil near a stream.</title>
        <authorList>
            <person name="Ko Y."/>
            <person name="Kim J.-H."/>
        </authorList>
    </citation>
    <scope>NUCLEOTIDE SEQUENCE [LARGE SCALE GENOMIC DNA]</scope>
    <source>
        <strain evidence="8 9">D13</strain>
    </source>
</reference>
<dbReference type="SUPFAM" id="SSF52518">
    <property type="entry name" value="Thiamin diphosphate-binding fold (THDP-binding)"/>
    <property type="match status" value="2"/>
</dbReference>
<feature type="domain" description="Transketolase-like pyrimidine-binding" evidence="7">
    <location>
        <begin position="594"/>
        <end position="787"/>
    </location>
</feature>
<dbReference type="Pfam" id="PF00676">
    <property type="entry name" value="E1_dh"/>
    <property type="match status" value="1"/>
</dbReference>
<evidence type="ECO:0000256" key="4">
    <source>
        <dbReference type="ARBA" id="ARBA00012280"/>
    </source>
</evidence>
<evidence type="ECO:0000256" key="6">
    <source>
        <dbReference type="ARBA" id="ARBA00023052"/>
    </source>
</evidence>
<dbReference type="InterPro" id="IPR042179">
    <property type="entry name" value="KGD_C_sf"/>
</dbReference>
<dbReference type="FunFam" id="3.40.50.970:FF:000014">
    <property type="entry name" value="2-oxoglutarate dehydrogenase E1 component"/>
    <property type="match status" value="1"/>
</dbReference>
<dbReference type="InterPro" id="IPR011603">
    <property type="entry name" value="2oxoglutarate_DH_E1"/>
</dbReference>
<dbReference type="EC" id="1.2.4.2" evidence="4"/>
<keyword evidence="9" id="KW-1185">Reference proteome</keyword>
<dbReference type="KEGG" id="xba:C7S18_01385"/>
<evidence type="ECO:0000313" key="9">
    <source>
        <dbReference type="Proteomes" id="UP000241074"/>
    </source>
</evidence>
<proteinExistence type="inferred from homology"/>
<comment type="function">
    <text evidence="2">E1 component of the 2-oxoglutarate dehydrogenase (OGDH) complex which catalyzes the decarboxylation of 2-oxoglutarate, the first step in the conversion of 2-oxoglutarate to succinyl-CoA and CO(2).</text>
</comment>
<dbReference type="NCBIfam" id="NF006914">
    <property type="entry name" value="PRK09404.1"/>
    <property type="match status" value="1"/>
</dbReference>
<dbReference type="Pfam" id="PF16078">
    <property type="entry name" value="2-oxogl_dehyd_N"/>
    <property type="match status" value="1"/>
</dbReference>
<evidence type="ECO:0000256" key="2">
    <source>
        <dbReference type="ARBA" id="ARBA00003906"/>
    </source>
</evidence>
<dbReference type="SMART" id="SM00861">
    <property type="entry name" value="Transket_pyr"/>
    <property type="match status" value="1"/>
</dbReference>
<evidence type="ECO:0000259" key="7">
    <source>
        <dbReference type="SMART" id="SM00861"/>
    </source>
</evidence>
<dbReference type="Gene3D" id="3.40.50.12470">
    <property type="match status" value="1"/>
</dbReference>